<organism evidence="2 3">
    <name type="scientific">Penicillium flavigenum</name>
    <dbReference type="NCBI Taxonomy" id="254877"/>
    <lineage>
        <taxon>Eukaryota</taxon>
        <taxon>Fungi</taxon>
        <taxon>Dikarya</taxon>
        <taxon>Ascomycota</taxon>
        <taxon>Pezizomycotina</taxon>
        <taxon>Eurotiomycetes</taxon>
        <taxon>Eurotiomycetidae</taxon>
        <taxon>Eurotiales</taxon>
        <taxon>Aspergillaceae</taxon>
        <taxon>Penicillium</taxon>
    </lineage>
</organism>
<gene>
    <name evidence="2" type="ORF">PENFLA_c006G01185</name>
</gene>
<feature type="compositionally biased region" description="Polar residues" evidence="1">
    <location>
        <begin position="361"/>
        <end position="371"/>
    </location>
</feature>
<evidence type="ECO:0000313" key="3">
    <source>
        <dbReference type="Proteomes" id="UP000191342"/>
    </source>
</evidence>
<name>A0A1V6TKM9_9EURO</name>
<evidence type="ECO:0000256" key="1">
    <source>
        <dbReference type="SAM" id="MobiDB-lite"/>
    </source>
</evidence>
<keyword evidence="3" id="KW-1185">Reference proteome</keyword>
<feature type="region of interest" description="Disordered" evidence="1">
    <location>
        <begin position="351"/>
        <end position="371"/>
    </location>
</feature>
<dbReference type="Proteomes" id="UP000191342">
    <property type="component" value="Unassembled WGS sequence"/>
</dbReference>
<dbReference type="STRING" id="254877.A0A1V6TKM9"/>
<reference evidence="3" key="1">
    <citation type="journal article" date="2017" name="Nat. Microbiol.">
        <title>Global analysis of biosynthetic gene clusters reveals vast potential of secondary metabolite production in Penicillium species.</title>
        <authorList>
            <person name="Nielsen J.C."/>
            <person name="Grijseels S."/>
            <person name="Prigent S."/>
            <person name="Ji B."/>
            <person name="Dainat J."/>
            <person name="Nielsen K.F."/>
            <person name="Frisvad J.C."/>
            <person name="Workman M."/>
            <person name="Nielsen J."/>
        </authorList>
    </citation>
    <scope>NUCLEOTIDE SEQUENCE [LARGE SCALE GENOMIC DNA]</scope>
    <source>
        <strain evidence="3">IBT 14082</strain>
    </source>
</reference>
<comment type="caution">
    <text evidence="2">The sequence shown here is derived from an EMBL/GenBank/DDBJ whole genome shotgun (WGS) entry which is preliminary data.</text>
</comment>
<evidence type="ECO:0000313" key="2">
    <source>
        <dbReference type="EMBL" id="OQE26918.1"/>
    </source>
</evidence>
<dbReference type="OrthoDB" id="4177740at2759"/>
<sequence>MPRLSTLKSKTPKGKGIADNIRASQQVTSAMDGVYNGVASYISTQIDPASYVSLGIEFRLLNLDEDGKHLRLPNADPGDAHPASLVFFEPQGAEWVAPVVITNPDYEKRLKRITDRSEIVQGKVLLRNLHSQASYLYSSLEWMFFQFRRQFYRAKDGKVLLNLREVSRWLESGDIVPSVITEKFYPALWGSVRWSPSAAFVPKKSVYPEGRPHIMITILIGEEPTEELLRAEVMTITAAIITRLNSDELFEHNTIPVMAITIFGRMNARVIEAHSSQQALVIKKTQLFDFLTDDAGNKNMDILLGFMCADLVGETKKPNVPINILQRTKGGQATEDEERRLQEDAQQIAPYEQPKGRARSSRGSEQLTTPLSVGRSVLIRDGREYMLPNYGLDSTVAVPNDLPNR</sequence>
<protein>
    <submittedName>
        <fullName evidence="2">Uncharacterized protein</fullName>
    </submittedName>
</protein>
<dbReference type="EMBL" id="MLQL01000006">
    <property type="protein sequence ID" value="OQE26918.1"/>
    <property type="molecule type" value="Genomic_DNA"/>
</dbReference>
<accession>A0A1V6TKM9</accession>
<proteinExistence type="predicted"/>
<dbReference type="AlphaFoldDB" id="A0A1V6TKM9"/>